<protein>
    <submittedName>
        <fullName evidence="2">Uncharacterized protein</fullName>
    </submittedName>
</protein>
<name>A0A316TYT2_9BACT</name>
<dbReference type="Proteomes" id="UP000245533">
    <property type="component" value="Unassembled WGS sequence"/>
</dbReference>
<keyword evidence="3" id="KW-1185">Reference proteome</keyword>
<dbReference type="OrthoDB" id="1524353at2"/>
<proteinExistence type="predicted"/>
<accession>A0A316TYT2</accession>
<dbReference type="AlphaFoldDB" id="A0A316TYT2"/>
<comment type="caution">
    <text evidence="2">The sequence shown here is derived from an EMBL/GenBank/DDBJ whole genome shotgun (WGS) entry which is preliminary data.</text>
</comment>
<feature type="region of interest" description="Disordered" evidence="1">
    <location>
        <begin position="98"/>
        <end position="117"/>
    </location>
</feature>
<evidence type="ECO:0000313" key="2">
    <source>
        <dbReference type="EMBL" id="PWN05076.1"/>
    </source>
</evidence>
<sequence length="233" mass="26419">MRRLKKWIDEIRAENKEYAAANWMCRYSGDTAEFIVHPHVVYNSGRFKHTVIRIGMILTRLSKKMEETGYVFHVQTFPSLEDLKIVASIRLNVNLSQGNNNSSHLKKPSAAEEKKAPSAAELLNRRARHHRLDVTPIGNEKKLPELDSSSHNNSKWYLIGSSNDNPFTWLHVGFFAQEIFLSSGFSDPGESPLIISGPELNEIREELEIDEPPTFFHACIAIIAALPEPNGNR</sequence>
<dbReference type="RefSeq" id="WP_109648152.1">
    <property type="nucleotide sequence ID" value="NZ_QGGB01000012.1"/>
</dbReference>
<dbReference type="EMBL" id="QGGB01000012">
    <property type="protein sequence ID" value="PWN05076.1"/>
    <property type="molecule type" value="Genomic_DNA"/>
</dbReference>
<gene>
    <name evidence="2" type="ORF">DDZ15_16085</name>
</gene>
<reference evidence="2 3" key="1">
    <citation type="submission" date="2018-05" db="EMBL/GenBank/DDBJ databases">
        <title>Rhodohalobacter halophilus gen. nov., sp. nov., a moderately halophilic member of the family Balneolaceae.</title>
        <authorList>
            <person name="Liu Z.-W."/>
        </authorList>
    </citation>
    <scope>NUCLEOTIDE SEQUENCE [LARGE SCALE GENOMIC DNA]</scope>
    <source>
        <strain evidence="2 3">8A47</strain>
    </source>
</reference>
<organism evidence="2 3">
    <name type="scientific">Rhodohalobacter mucosus</name>
    <dbReference type="NCBI Taxonomy" id="2079485"/>
    <lineage>
        <taxon>Bacteria</taxon>
        <taxon>Pseudomonadati</taxon>
        <taxon>Balneolota</taxon>
        <taxon>Balneolia</taxon>
        <taxon>Balneolales</taxon>
        <taxon>Balneolaceae</taxon>
        <taxon>Rhodohalobacter</taxon>
    </lineage>
</organism>
<evidence type="ECO:0000256" key="1">
    <source>
        <dbReference type="SAM" id="MobiDB-lite"/>
    </source>
</evidence>
<evidence type="ECO:0000313" key="3">
    <source>
        <dbReference type="Proteomes" id="UP000245533"/>
    </source>
</evidence>